<feature type="region of interest" description="Disordered" evidence="1">
    <location>
        <begin position="86"/>
        <end position="105"/>
    </location>
</feature>
<proteinExistence type="predicted"/>
<keyword evidence="2" id="KW-0812">Transmembrane</keyword>
<sequence>MPSTILAESGLSECHLSPDCVESFNQLFVDVAVGVVVISAWFIVGAFVSIAAQGRLTGSTKAFAIASAWVLPVVGSAVYVMLRRRRSTRHPPAAASDGRSADRPR</sequence>
<dbReference type="AlphaFoldDB" id="A0A1I0SKT7"/>
<feature type="transmembrane region" description="Helical" evidence="2">
    <location>
        <begin position="27"/>
        <end position="50"/>
    </location>
</feature>
<dbReference type="Proteomes" id="UP000182054">
    <property type="component" value="Unassembled WGS sequence"/>
</dbReference>
<dbReference type="EMBL" id="FOJN01000001">
    <property type="protein sequence ID" value="SFA40057.1"/>
    <property type="molecule type" value="Genomic_DNA"/>
</dbReference>
<evidence type="ECO:0000256" key="2">
    <source>
        <dbReference type="SAM" id="Phobius"/>
    </source>
</evidence>
<evidence type="ECO:0008006" key="5">
    <source>
        <dbReference type="Google" id="ProtNLM"/>
    </source>
</evidence>
<keyword evidence="2" id="KW-0472">Membrane</keyword>
<accession>A0A1I0SKT7</accession>
<protein>
    <recommendedName>
        <fullName evidence="5">Phospholipase_D-nuclease N-terminal</fullName>
    </recommendedName>
</protein>
<organism evidence="3 4">
    <name type="scientific">Rhodococcoides kroppenstedtii</name>
    <dbReference type="NCBI Taxonomy" id="293050"/>
    <lineage>
        <taxon>Bacteria</taxon>
        <taxon>Bacillati</taxon>
        <taxon>Actinomycetota</taxon>
        <taxon>Actinomycetes</taxon>
        <taxon>Mycobacteriales</taxon>
        <taxon>Nocardiaceae</taxon>
        <taxon>Rhodococcoides</taxon>
    </lineage>
</organism>
<feature type="transmembrane region" description="Helical" evidence="2">
    <location>
        <begin position="62"/>
        <end position="82"/>
    </location>
</feature>
<name>A0A1I0SKT7_9NOCA</name>
<gene>
    <name evidence="3" type="ORF">SAMN05444374_101426</name>
</gene>
<evidence type="ECO:0000313" key="3">
    <source>
        <dbReference type="EMBL" id="SFA40057.1"/>
    </source>
</evidence>
<keyword evidence="2" id="KW-1133">Transmembrane helix</keyword>
<evidence type="ECO:0000256" key="1">
    <source>
        <dbReference type="SAM" id="MobiDB-lite"/>
    </source>
</evidence>
<reference evidence="3 4" key="1">
    <citation type="submission" date="2016-10" db="EMBL/GenBank/DDBJ databases">
        <authorList>
            <person name="de Groot N.N."/>
        </authorList>
    </citation>
    <scope>NUCLEOTIDE SEQUENCE [LARGE SCALE GENOMIC DNA]</scope>
    <source>
        <strain evidence="3 4">DSM 44908</strain>
    </source>
</reference>
<evidence type="ECO:0000313" key="4">
    <source>
        <dbReference type="Proteomes" id="UP000182054"/>
    </source>
</evidence>